<dbReference type="Gene3D" id="3.30.420.10">
    <property type="entry name" value="Ribonuclease H-like superfamily/Ribonuclease H"/>
    <property type="match status" value="1"/>
</dbReference>
<evidence type="ECO:0000313" key="2">
    <source>
        <dbReference type="EMBL" id="KPV53793.1"/>
    </source>
</evidence>
<name>A0A0P9DJW2_9CHLR</name>
<accession>A0A0P9DJW2</accession>
<dbReference type="PANTHER" id="PTHR46564">
    <property type="entry name" value="TRANSPOSASE"/>
    <property type="match status" value="1"/>
</dbReference>
<proteinExistence type="predicted"/>
<evidence type="ECO:0000259" key="1">
    <source>
        <dbReference type="Pfam" id="PF13358"/>
    </source>
</evidence>
<comment type="caution">
    <text evidence="2">The sequence shown here is derived from an EMBL/GenBank/DDBJ whole genome shotgun (WGS) entry which is preliminary data.</text>
</comment>
<organism evidence="2 3">
    <name type="scientific">Kouleothrix aurantiaca</name>
    <dbReference type="NCBI Taxonomy" id="186479"/>
    <lineage>
        <taxon>Bacteria</taxon>
        <taxon>Bacillati</taxon>
        <taxon>Chloroflexota</taxon>
        <taxon>Chloroflexia</taxon>
        <taxon>Chloroflexales</taxon>
        <taxon>Roseiflexineae</taxon>
        <taxon>Roseiflexaceae</taxon>
        <taxon>Kouleothrix</taxon>
    </lineage>
</organism>
<sequence length="173" mass="18861">MVLDEFGSNTNLTRRYGRAAQGERVYDDLPRTRPRNTTTIAALTTSGMGPALVVSGGVNRVTFETYIDVVLGPSLREGQIVVLDNASAHHGGRIAALLAKRGCQLWYLPAYSPDYSPIELAFSKVKAYLRKVKARTREALEEAIAQALGLISGAEARAFFAHCGFPLWPIPVQ</sequence>
<dbReference type="EMBL" id="LJCR01000177">
    <property type="protein sequence ID" value="KPV53793.1"/>
    <property type="molecule type" value="Genomic_DNA"/>
</dbReference>
<keyword evidence="3" id="KW-1185">Reference proteome</keyword>
<dbReference type="PANTHER" id="PTHR46564:SF1">
    <property type="entry name" value="TRANSPOSASE"/>
    <property type="match status" value="1"/>
</dbReference>
<dbReference type="GO" id="GO:0003676">
    <property type="term" value="F:nucleic acid binding"/>
    <property type="evidence" value="ECO:0007669"/>
    <property type="project" value="InterPro"/>
</dbReference>
<dbReference type="InterPro" id="IPR038717">
    <property type="entry name" value="Tc1-like_DDE_dom"/>
</dbReference>
<feature type="domain" description="Tc1-like transposase DDE" evidence="1">
    <location>
        <begin position="2"/>
        <end position="140"/>
    </location>
</feature>
<dbReference type="Proteomes" id="UP000050509">
    <property type="component" value="Unassembled WGS sequence"/>
</dbReference>
<dbReference type="Pfam" id="PF13358">
    <property type="entry name" value="DDE_3"/>
    <property type="match status" value="1"/>
</dbReference>
<gene>
    <name evidence="2" type="ORF">SE17_07555</name>
</gene>
<dbReference type="InterPro" id="IPR036397">
    <property type="entry name" value="RNaseH_sf"/>
</dbReference>
<reference evidence="2 3" key="1">
    <citation type="submission" date="2015-09" db="EMBL/GenBank/DDBJ databases">
        <title>Draft genome sequence of Kouleothrix aurantiaca JCM 19913.</title>
        <authorList>
            <person name="Hemp J."/>
        </authorList>
    </citation>
    <scope>NUCLEOTIDE SEQUENCE [LARGE SCALE GENOMIC DNA]</scope>
    <source>
        <strain evidence="2 3">COM-B</strain>
    </source>
</reference>
<protein>
    <recommendedName>
        <fullName evidence="1">Tc1-like transposase DDE domain-containing protein</fullName>
    </recommendedName>
</protein>
<dbReference type="AlphaFoldDB" id="A0A0P9DJW2"/>
<evidence type="ECO:0000313" key="3">
    <source>
        <dbReference type="Proteomes" id="UP000050509"/>
    </source>
</evidence>